<dbReference type="Pfam" id="PF07470">
    <property type="entry name" value="Glyco_hydro_88"/>
    <property type="match status" value="1"/>
</dbReference>
<organism evidence="2 3">
    <name type="scientific">Paenibacillus artemisiicola</name>
    <dbReference type="NCBI Taxonomy" id="1172618"/>
    <lineage>
        <taxon>Bacteria</taxon>
        <taxon>Bacillati</taxon>
        <taxon>Bacillota</taxon>
        <taxon>Bacilli</taxon>
        <taxon>Bacillales</taxon>
        <taxon>Paenibacillaceae</taxon>
        <taxon>Paenibacillus</taxon>
    </lineage>
</organism>
<keyword evidence="3" id="KW-1185">Reference proteome</keyword>
<proteinExistence type="predicted"/>
<keyword evidence="1 2" id="KW-0378">Hydrolase</keyword>
<dbReference type="GO" id="GO:0016787">
    <property type="term" value="F:hydrolase activity"/>
    <property type="evidence" value="ECO:0007669"/>
    <property type="project" value="UniProtKB-KW"/>
</dbReference>
<dbReference type="EMBL" id="JAGGDJ010000018">
    <property type="protein sequence ID" value="MBO7746410.1"/>
    <property type="molecule type" value="Genomic_DNA"/>
</dbReference>
<protein>
    <submittedName>
        <fullName evidence="2">Glycoside hydrolase family 88 protein</fullName>
    </submittedName>
</protein>
<dbReference type="InterPro" id="IPR012341">
    <property type="entry name" value="6hp_glycosidase-like_sf"/>
</dbReference>
<dbReference type="PANTHER" id="PTHR33886:SF8">
    <property type="entry name" value="UNSATURATED RHAMNOGALACTURONAN HYDROLASE (EUROFUNG)"/>
    <property type="match status" value="1"/>
</dbReference>
<name>A0ABS3WE60_9BACL</name>
<dbReference type="PANTHER" id="PTHR33886">
    <property type="entry name" value="UNSATURATED RHAMNOGALACTURONAN HYDROLASE (EUROFUNG)"/>
    <property type="match status" value="1"/>
</dbReference>
<evidence type="ECO:0000313" key="2">
    <source>
        <dbReference type="EMBL" id="MBO7746410.1"/>
    </source>
</evidence>
<dbReference type="InterPro" id="IPR008928">
    <property type="entry name" value="6-hairpin_glycosidase_sf"/>
</dbReference>
<dbReference type="Proteomes" id="UP000670947">
    <property type="component" value="Unassembled WGS sequence"/>
</dbReference>
<sequence>MPTAQLQRERLETLIDRVISGMQRLEVTIEEDTPASIISMDKWDWSQGVGLFSLYHYYKESGNPGILRYLTDWFDSRLREGLPPKNVNTMCPLLTLSYLYEETRRPDYLAVCEEWASYAADEMPRTPEFGITHVTLDSANEGELRGDTLYMTVLFLGRMGVLLKREPYVQESVRQFLIHLKYLTDTRTGLFFHGWSFVRRDNFARALWGRGNAWYTAGLVDYLDIVELPLGTEMFLIATLEQQVRRLRELQTESGMWRTLLDDPGAYEETSATAGFAYGILKAVRMGYISEAYRDAGLAALRAVIRRIDADGMVQGVSYGTRMGHSRQFYRDIPQCPMPYGQSMTLLMLVESLHHLDD</sequence>
<gene>
    <name evidence="2" type="ORF">I8J29_19540</name>
</gene>
<dbReference type="SUPFAM" id="SSF48208">
    <property type="entry name" value="Six-hairpin glycosidases"/>
    <property type="match status" value="1"/>
</dbReference>
<evidence type="ECO:0000313" key="3">
    <source>
        <dbReference type="Proteomes" id="UP000670947"/>
    </source>
</evidence>
<dbReference type="InterPro" id="IPR010905">
    <property type="entry name" value="Glyco_hydro_88"/>
</dbReference>
<accession>A0ABS3WE60</accession>
<reference evidence="2 3" key="1">
    <citation type="submission" date="2021-03" db="EMBL/GenBank/DDBJ databases">
        <title>Paenibacillus artemisicola MWE-103 whole genome sequence.</title>
        <authorList>
            <person name="Ham Y.J."/>
        </authorList>
    </citation>
    <scope>NUCLEOTIDE SEQUENCE [LARGE SCALE GENOMIC DNA]</scope>
    <source>
        <strain evidence="2 3">MWE-103</strain>
    </source>
</reference>
<dbReference type="Gene3D" id="1.50.10.10">
    <property type="match status" value="1"/>
</dbReference>
<comment type="caution">
    <text evidence="2">The sequence shown here is derived from an EMBL/GenBank/DDBJ whole genome shotgun (WGS) entry which is preliminary data.</text>
</comment>
<dbReference type="InterPro" id="IPR052043">
    <property type="entry name" value="PolySaccharide_Degr_Enz"/>
</dbReference>
<dbReference type="RefSeq" id="WP_208849191.1">
    <property type="nucleotide sequence ID" value="NZ_JAGGDJ010000018.1"/>
</dbReference>
<evidence type="ECO:0000256" key="1">
    <source>
        <dbReference type="ARBA" id="ARBA00022801"/>
    </source>
</evidence>